<name>A0A8X6KEW6_NEPPI</name>
<dbReference type="EMBL" id="BMAW01090282">
    <property type="protein sequence ID" value="GFS44064.1"/>
    <property type="molecule type" value="Genomic_DNA"/>
</dbReference>
<feature type="compositionally biased region" description="Polar residues" evidence="1">
    <location>
        <begin position="95"/>
        <end position="105"/>
    </location>
</feature>
<reference evidence="2" key="1">
    <citation type="submission" date="2020-08" db="EMBL/GenBank/DDBJ databases">
        <title>Multicomponent nature underlies the extraordinary mechanical properties of spider dragline silk.</title>
        <authorList>
            <person name="Kono N."/>
            <person name="Nakamura H."/>
            <person name="Mori M."/>
            <person name="Yoshida Y."/>
            <person name="Ohtoshi R."/>
            <person name="Malay A.D."/>
            <person name="Moran D.A.P."/>
            <person name="Tomita M."/>
            <person name="Numata K."/>
            <person name="Arakawa K."/>
        </authorList>
    </citation>
    <scope>NUCLEOTIDE SEQUENCE</scope>
</reference>
<feature type="region of interest" description="Disordered" evidence="1">
    <location>
        <begin position="59"/>
        <end position="105"/>
    </location>
</feature>
<dbReference type="Proteomes" id="UP000887013">
    <property type="component" value="Unassembled WGS sequence"/>
</dbReference>
<feature type="compositionally biased region" description="Polar residues" evidence="1">
    <location>
        <begin position="66"/>
        <end position="84"/>
    </location>
</feature>
<proteinExistence type="predicted"/>
<evidence type="ECO:0000313" key="2">
    <source>
        <dbReference type="EMBL" id="GFS44064.1"/>
    </source>
</evidence>
<organism evidence="2 3">
    <name type="scientific">Nephila pilipes</name>
    <name type="common">Giant wood spider</name>
    <name type="synonym">Nephila maculata</name>
    <dbReference type="NCBI Taxonomy" id="299642"/>
    <lineage>
        <taxon>Eukaryota</taxon>
        <taxon>Metazoa</taxon>
        <taxon>Ecdysozoa</taxon>
        <taxon>Arthropoda</taxon>
        <taxon>Chelicerata</taxon>
        <taxon>Arachnida</taxon>
        <taxon>Araneae</taxon>
        <taxon>Araneomorphae</taxon>
        <taxon>Entelegynae</taxon>
        <taxon>Araneoidea</taxon>
        <taxon>Nephilidae</taxon>
        <taxon>Nephila</taxon>
    </lineage>
</organism>
<accession>A0A8X6KEW6</accession>
<dbReference type="AlphaFoldDB" id="A0A8X6KEW6"/>
<sequence length="105" mass="11955">MTNPFRINCKNNGHIASWVRCPKYPTPKKGQTTSEVLNRNKIANSTIVQGRITYANKCSPEKEQNPENNQISEIKQNSENNSNSREPKPKRKRTGNNTSKTIENL</sequence>
<gene>
    <name evidence="2" type="ORF">NPIL_246111</name>
</gene>
<comment type="caution">
    <text evidence="2">The sequence shown here is derived from an EMBL/GenBank/DDBJ whole genome shotgun (WGS) entry which is preliminary data.</text>
</comment>
<evidence type="ECO:0000313" key="3">
    <source>
        <dbReference type="Proteomes" id="UP000887013"/>
    </source>
</evidence>
<evidence type="ECO:0000256" key="1">
    <source>
        <dbReference type="SAM" id="MobiDB-lite"/>
    </source>
</evidence>
<protein>
    <submittedName>
        <fullName evidence="2">Uncharacterized protein</fullName>
    </submittedName>
</protein>
<keyword evidence="3" id="KW-1185">Reference proteome</keyword>